<dbReference type="PROSITE" id="PS00094">
    <property type="entry name" value="C5_MTASE_1"/>
    <property type="match status" value="1"/>
</dbReference>
<comment type="caution">
    <text evidence="6">The sequence shown here is derived from an EMBL/GenBank/DDBJ whole genome shotgun (WGS) entry which is preliminary data.</text>
</comment>
<evidence type="ECO:0000256" key="1">
    <source>
        <dbReference type="ARBA" id="ARBA00011975"/>
    </source>
</evidence>
<dbReference type="GO" id="GO:0032259">
    <property type="term" value="P:methylation"/>
    <property type="evidence" value="ECO:0007669"/>
    <property type="project" value="UniProtKB-KW"/>
</dbReference>
<protein>
    <recommendedName>
        <fullName evidence="1">DNA (cytosine-5-)-methyltransferase</fullName>
        <ecNumber evidence="1">2.1.1.37</ecNumber>
    </recommendedName>
</protein>
<proteinExistence type="predicted"/>
<dbReference type="PRINTS" id="PR00105">
    <property type="entry name" value="C5METTRFRASE"/>
</dbReference>
<keyword evidence="2" id="KW-0489">Methyltransferase</keyword>
<feature type="region of interest" description="Disordered" evidence="5">
    <location>
        <begin position="166"/>
        <end position="192"/>
    </location>
</feature>
<dbReference type="PANTHER" id="PTHR10629">
    <property type="entry name" value="CYTOSINE-SPECIFIC METHYLTRANSFERASE"/>
    <property type="match status" value="1"/>
</dbReference>
<dbReference type="EMBL" id="LAZR01000399">
    <property type="protein sequence ID" value="KKN70683.1"/>
    <property type="molecule type" value="Genomic_DNA"/>
</dbReference>
<dbReference type="GO" id="GO:0003677">
    <property type="term" value="F:DNA binding"/>
    <property type="evidence" value="ECO:0007669"/>
    <property type="project" value="TreeGrafter"/>
</dbReference>
<reference evidence="6" key="1">
    <citation type="journal article" date="2015" name="Nature">
        <title>Complex archaea that bridge the gap between prokaryotes and eukaryotes.</title>
        <authorList>
            <person name="Spang A."/>
            <person name="Saw J.H."/>
            <person name="Jorgensen S.L."/>
            <person name="Zaremba-Niedzwiedzka K."/>
            <person name="Martijn J."/>
            <person name="Lind A.E."/>
            <person name="van Eijk R."/>
            <person name="Schleper C."/>
            <person name="Guy L."/>
            <person name="Ettema T.J."/>
        </authorList>
    </citation>
    <scope>NUCLEOTIDE SEQUENCE</scope>
</reference>
<keyword evidence="4" id="KW-0949">S-adenosyl-L-methionine</keyword>
<sequence length="244" mass="27277">MITHGSLFSGIGGFDLGFQWANIKTLWDVEIEPYCQKVLRKNFPDTEIFSDVKKVRAQQLIPVDVISGGFPCQDISTAGNQLGLDGPRSGLWSELFRFVSRIRPRFAVIENVSNLARLGLDRVLTDLASIGYDAEWQCISARAVGANHIRERIWIVAYPRENRSRLLSNDNRDGKKTDGSSSRHKQTDSRSWPEIPAAEFWASNDGLPAWIPDGWAGVGNAIVPQIAEIIGRRLVELLQYKKAA</sequence>
<dbReference type="Gene3D" id="3.40.50.150">
    <property type="entry name" value="Vaccinia Virus protein VP39"/>
    <property type="match status" value="1"/>
</dbReference>
<dbReference type="GO" id="GO:0005634">
    <property type="term" value="C:nucleus"/>
    <property type="evidence" value="ECO:0007669"/>
    <property type="project" value="TreeGrafter"/>
</dbReference>
<dbReference type="GO" id="GO:0044027">
    <property type="term" value="P:negative regulation of gene expression via chromosomal CpG island methylation"/>
    <property type="evidence" value="ECO:0007669"/>
    <property type="project" value="TreeGrafter"/>
</dbReference>
<dbReference type="Pfam" id="PF00145">
    <property type="entry name" value="DNA_methylase"/>
    <property type="match status" value="1"/>
</dbReference>
<dbReference type="InterPro" id="IPR029063">
    <property type="entry name" value="SAM-dependent_MTases_sf"/>
</dbReference>
<dbReference type="PANTHER" id="PTHR10629:SF52">
    <property type="entry name" value="DNA (CYTOSINE-5)-METHYLTRANSFERASE 1"/>
    <property type="match status" value="1"/>
</dbReference>
<dbReference type="SUPFAM" id="SSF53335">
    <property type="entry name" value="S-adenosyl-L-methionine-dependent methyltransferases"/>
    <property type="match status" value="1"/>
</dbReference>
<evidence type="ECO:0000313" key="6">
    <source>
        <dbReference type="EMBL" id="KKN70683.1"/>
    </source>
</evidence>
<keyword evidence="3" id="KW-0808">Transferase</keyword>
<dbReference type="InterPro" id="IPR018117">
    <property type="entry name" value="C5_DNA_meth_AS"/>
</dbReference>
<dbReference type="InterPro" id="IPR050390">
    <property type="entry name" value="C5-Methyltransferase"/>
</dbReference>
<feature type="compositionally biased region" description="Basic and acidic residues" evidence="5">
    <location>
        <begin position="166"/>
        <end position="178"/>
    </location>
</feature>
<evidence type="ECO:0000256" key="4">
    <source>
        <dbReference type="ARBA" id="ARBA00022691"/>
    </source>
</evidence>
<dbReference type="InterPro" id="IPR001525">
    <property type="entry name" value="C5_MeTfrase"/>
</dbReference>
<evidence type="ECO:0000256" key="3">
    <source>
        <dbReference type="ARBA" id="ARBA00022679"/>
    </source>
</evidence>
<organism evidence="6">
    <name type="scientific">marine sediment metagenome</name>
    <dbReference type="NCBI Taxonomy" id="412755"/>
    <lineage>
        <taxon>unclassified sequences</taxon>
        <taxon>metagenomes</taxon>
        <taxon>ecological metagenomes</taxon>
    </lineage>
</organism>
<dbReference type="PROSITE" id="PS51679">
    <property type="entry name" value="SAM_MT_C5"/>
    <property type="match status" value="1"/>
</dbReference>
<dbReference type="EC" id="2.1.1.37" evidence="1"/>
<name>A0A0F9VY86_9ZZZZ</name>
<evidence type="ECO:0000256" key="2">
    <source>
        <dbReference type="ARBA" id="ARBA00022603"/>
    </source>
</evidence>
<dbReference type="GO" id="GO:0003886">
    <property type="term" value="F:DNA (cytosine-5-)-methyltransferase activity"/>
    <property type="evidence" value="ECO:0007669"/>
    <property type="project" value="UniProtKB-EC"/>
</dbReference>
<dbReference type="NCBIfam" id="TIGR00675">
    <property type="entry name" value="dcm"/>
    <property type="match status" value="1"/>
</dbReference>
<gene>
    <name evidence="6" type="ORF">LCGC14_0428380</name>
</gene>
<dbReference type="AlphaFoldDB" id="A0A0F9VY86"/>
<accession>A0A0F9VY86</accession>
<evidence type="ECO:0000256" key="5">
    <source>
        <dbReference type="SAM" id="MobiDB-lite"/>
    </source>
</evidence>